<dbReference type="GeneID" id="28870490"/>
<comment type="similarity">
    <text evidence="1">Belongs to the methyltransferase superfamily. LaeA methyltransferase family.</text>
</comment>
<reference evidence="4" key="1">
    <citation type="journal article" date="2017" name="BMC Genomics">
        <title>Gapless genome assembly of Colletotrichum higginsianum reveals chromosome structure and association of transposable elements with secondary metabolite gene clusters.</title>
        <authorList>
            <person name="Dallery J.-F."/>
            <person name="Lapalu N."/>
            <person name="Zampounis A."/>
            <person name="Pigne S."/>
            <person name="Luyten I."/>
            <person name="Amselem J."/>
            <person name="Wittenberg A.H.J."/>
            <person name="Zhou S."/>
            <person name="de Queiroz M.V."/>
            <person name="Robin G.P."/>
            <person name="Auger A."/>
            <person name="Hainaut M."/>
            <person name="Henrissat B."/>
            <person name="Kim K.-T."/>
            <person name="Lee Y.-H."/>
            <person name="Lespinet O."/>
            <person name="Schwartz D.C."/>
            <person name="Thon M.R."/>
            <person name="O'Connell R.J."/>
        </authorList>
    </citation>
    <scope>NUCLEOTIDE SEQUENCE [LARGE SCALE GENOMIC DNA]</scope>
    <source>
        <strain evidence="4">IMI 349063</strain>
    </source>
</reference>
<evidence type="ECO:0000313" key="3">
    <source>
        <dbReference type="EMBL" id="OBR04706.1"/>
    </source>
</evidence>
<dbReference type="CDD" id="cd02440">
    <property type="entry name" value="AdoMet_MTases"/>
    <property type="match status" value="1"/>
</dbReference>
<dbReference type="EMBL" id="LTAN01000008">
    <property type="protein sequence ID" value="OBR04706.1"/>
    <property type="molecule type" value="Genomic_DNA"/>
</dbReference>
<accession>A0A1B7XY66</accession>
<dbReference type="Proteomes" id="UP000092177">
    <property type="component" value="Chromosome 8"/>
</dbReference>
<evidence type="ECO:0000256" key="2">
    <source>
        <dbReference type="SAM" id="MobiDB-lite"/>
    </source>
</evidence>
<dbReference type="Gene3D" id="3.40.50.150">
    <property type="entry name" value="Vaccinia Virus protein VP39"/>
    <property type="match status" value="1"/>
</dbReference>
<feature type="region of interest" description="Disordered" evidence="2">
    <location>
        <begin position="1"/>
        <end position="22"/>
    </location>
</feature>
<protein>
    <submittedName>
        <fullName evidence="3">Methyltransferase domain-containing protein</fullName>
    </submittedName>
</protein>
<dbReference type="VEuPathDB" id="FungiDB:CH63R_11409"/>
<dbReference type="PANTHER" id="PTHR43591:SF31">
    <property type="entry name" value="LAEA-LIKE, PUTATIVE (AFU_ORTHOLOGUE AFUA_8G01930)-RELATED"/>
    <property type="match status" value="1"/>
</dbReference>
<name>A0A1B7XY66_COLHI</name>
<feature type="compositionally biased region" description="Polar residues" evidence="2">
    <location>
        <begin position="1"/>
        <end position="10"/>
    </location>
</feature>
<dbReference type="InterPro" id="IPR029063">
    <property type="entry name" value="SAM-dependent_MTases_sf"/>
</dbReference>
<dbReference type="SUPFAM" id="SSF53335">
    <property type="entry name" value="S-adenosyl-L-methionine-dependent methyltransferases"/>
    <property type="match status" value="1"/>
</dbReference>
<organism evidence="3 4">
    <name type="scientific">Colletotrichum higginsianum (strain IMI 349063)</name>
    <name type="common">Crucifer anthracnose fungus</name>
    <dbReference type="NCBI Taxonomy" id="759273"/>
    <lineage>
        <taxon>Eukaryota</taxon>
        <taxon>Fungi</taxon>
        <taxon>Dikarya</taxon>
        <taxon>Ascomycota</taxon>
        <taxon>Pezizomycotina</taxon>
        <taxon>Sordariomycetes</taxon>
        <taxon>Hypocreomycetidae</taxon>
        <taxon>Glomerellales</taxon>
        <taxon>Glomerellaceae</taxon>
        <taxon>Colletotrichum</taxon>
        <taxon>Colletotrichum destructivum species complex</taxon>
    </lineage>
</organism>
<dbReference type="AlphaFoldDB" id="A0A1B7XY66"/>
<dbReference type="OrthoDB" id="2013972at2759"/>
<dbReference type="KEGG" id="chig:CH63R_11409"/>
<dbReference type="GO" id="GO:0032259">
    <property type="term" value="P:methylation"/>
    <property type="evidence" value="ECO:0007669"/>
    <property type="project" value="UniProtKB-KW"/>
</dbReference>
<keyword evidence="3" id="KW-0489">Methyltransferase</keyword>
<evidence type="ECO:0000256" key="1">
    <source>
        <dbReference type="ARBA" id="ARBA00038158"/>
    </source>
</evidence>
<proteinExistence type="inferred from homology"/>
<keyword evidence="3" id="KW-0808">Transferase</keyword>
<evidence type="ECO:0000313" key="4">
    <source>
        <dbReference type="Proteomes" id="UP000092177"/>
    </source>
</evidence>
<dbReference type="PANTHER" id="PTHR43591">
    <property type="entry name" value="METHYLTRANSFERASE"/>
    <property type="match status" value="1"/>
</dbReference>
<dbReference type="GO" id="GO:0008168">
    <property type="term" value="F:methyltransferase activity"/>
    <property type="evidence" value="ECO:0007669"/>
    <property type="project" value="UniProtKB-KW"/>
</dbReference>
<keyword evidence="4" id="KW-1185">Reference proteome</keyword>
<comment type="caution">
    <text evidence="3">The sequence shown here is derived from an EMBL/GenBank/DDBJ whole genome shotgun (WGS) entry which is preliminary data.</text>
</comment>
<dbReference type="Pfam" id="PF13489">
    <property type="entry name" value="Methyltransf_23"/>
    <property type="match status" value="1"/>
</dbReference>
<dbReference type="RefSeq" id="XP_018153224.1">
    <property type="nucleotide sequence ID" value="XM_018306383.1"/>
</dbReference>
<sequence length="388" mass="42871">MSDDNATAPTGTGDDVTPVTAPASHAVAGDNDDILAVDAETEDTSSITYGSLASSTTSVTSSVLGYRLENGRTYHAYKEGKYLMPNDDREIDRLGMISETSSENVDSLVCPWLRVPTADLQHNLFIRTFDDRLGTAPPNDPGANVGRVLDVGTGSGSWAIDFGDEHPEAEVIGVDLSAVQITMVPPNVRFEIDDIEEPWTFSRPFDYIHSRAMTGSIANWRKYIQSCYDNLKPGGYLELNDVDACPVSDDGTLAENSTLMRAARLCLEAMAALGAPYEEFGRLGAVMREVGFEDVRLQRFRWPTNGWPRDPKYKELGYWNYENLAPNFEAFLMVPLTRALGWTREEVLILAMEVRKDLGNRNIHAYYNIWSIYGRKPSAATATQTAAA</sequence>
<gene>
    <name evidence="3" type="ORF">CH63R_11409</name>
</gene>